<evidence type="ECO:0000313" key="4">
    <source>
        <dbReference type="Proteomes" id="UP000799444"/>
    </source>
</evidence>
<proteinExistence type="predicted"/>
<gene>
    <name evidence="3" type="ORF">EJ04DRAFT_581415</name>
</gene>
<feature type="compositionally biased region" description="Basic and acidic residues" evidence="1">
    <location>
        <begin position="1"/>
        <end position="11"/>
    </location>
</feature>
<evidence type="ECO:0000256" key="1">
    <source>
        <dbReference type="SAM" id="MobiDB-lite"/>
    </source>
</evidence>
<dbReference type="PANTHER" id="PTHR42069">
    <property type="entry name" value="HYPHAL ANASTAMOSIS-8 PROTEIN"/>
    <property type="match status" value="1"/>
</dbReference>
<keyword evidence="2" id="KW-1133">Transmembrane helix</keyword>
<accession>A0A9P4UWX4</accession>
<feature type="region of interest" description="Disordered" evidence="1">
    <location>
        <begin position="1"/>
        <end position="22"/>
    </location>
</feature>
<dbReference type="Proteomes" id="UP000799444">
    <property type="component" value="Unassembled WGS sequence"/>
</dbReference>
<feature type="region of interest" description="Disordered" evidence="1">
    <location>
        <begin position="288"/>
        <end position="339"/>
    </location>
</feature>
<feature type="transmembrane region" description="Helical" evidence="2">
    <location>
        <begin position="117"/>
        <end position="141"/>
    </location>
</feature>
<comment type="caution">
    <text evidence="3">The sequence shown here is derived from an EMBL/GenBank/DDBJ whole genome shotgun (WGS) entry which is preliminary data.</text>
</comment>
<keyword evidence="2" id="KW-0472">Membrane</keyword>
<dbReference type="OrthoDB" id="5371583at2759"/>
<protein>
    <submittedName>
        <fullName evidence="3">Uncharacterized protein</fullName>
    </submittedName>
</protein>
<reference evidence="3" key="1">
    <citation type="journal article" date="2020" name="Stud. Mycol.">
        <title>101 Dothideomycetes genomes: a test case for predicting lifestyles and emergence of pathogens.</title>
        <authorList>
            <person name="Haridas S."/>
            <person name="Albert R."/>
            <person name="Binder M."/>
            <person name="Bloem J."/>
            <person name="Labutti K."/>
            <person name="Salamov A."/>
            <person name="Andreopoulos B."/>
            <person name="Baker S."/>
            <person name="Barry K."/>
            <person name="Bills G."/>
            <person name="Bluhm B."/>
            <person name="Cannon C."/>
            <person name="Castanera R."/>
            <person name="Culley D."/>
            <person name="Daum C."/>
            <person name="Ezra D."/>
            <person name="Gonzalez J."/>
            <person name="Henrissat B."/>
            <person name="Kuo A."/>
            <person name="Liang C."/>
            <person name="Lipzen A."/>
            <person name="Lutzoni F."/>
            <person name="Magnuson J."/>
            <person name="Mondo S."/>
            <person name="Nolan M."/>
            <person name="Ohm R."/>
            <person name="Pangilinan J."/>
            <person name="Park H.-J."/>
            <person name="Ramirez L."/>
            <person name="Alfaro M."/>
            <person name="Sun H."/>
            <person name="Tritt A."/>
            <person name="Yoshinaga Y."/>
            <person name="Zwiers L.-H."/>
            <person name="Turgeon B."/>
            <person name="Goodwin S."/>
            <person name="Spatafora J."/>
            <person name="Crous P."/>
            <person name="Grigoriev I."/>
        </authorList>
    </citation>
    <scope>NUCLEOTIDE SEQUENCE</scope>
    <source>
        <strain evidence="3">CBS 125425</strain>
    </source>
</reference>
<evidence type="ECO:0000256" key="2">
    <source>
        <dbReference type="SAM" id="Phobius"/>
    </source>
</evidence>
<dbReference type="AlphaFoldDB" id="A0A9P4UWX4"/>
<keyword evidence="4" id="KW-1185">Reference proteome</keyword>
<feature type="transmembrane region" description="Helical" evidence="2">
    <location>
        <begin position="257"/>
        <end position="280"/>
    </location>
</feature>
<dbReference type="PANTHER" id="PTHR42069:SF1">
    <property type="entry name" value="MARVEL DOMAIN-CONTAINING PROTEIN"/>
    <property type="match status" value="1"/>
</dbReference>
<name>A0A9P4UWX4_9PLEO</name>
<sequence length="339" mass="37191">MSIHLHFDSPKPDGSTVHMDPLPTAYRDDNALPGTLTPSEKQNIGFAKAAFAFKDELDHVRANKTHLNASNSPGQLPSEKTQYKTYVVDQETMATPSTPAFPDRTERYNRRIRIFRAVQHTLTSISSIVIAVLQGLTYIKYQQTKDVPNAWPQRPTLFPTLLLMVVAIMALLFDISSLIAYWMPGKRIAEKAFRLAMNLHYWITGVKTIAYTVAAAVCRTGFAVGGNNDLWGWSCSAKGEDMQHVNDASFNCTGNTVAWILSIINIGVEVIGVAITVLVMKRDGKGYEPMPTSPNAAKSPNDTSNDSASNPLLQRYSALDSQGDDVDGALGELKPTSKT</sequence>
<organism evidence="3 4">
    <name type="scientific">Polyplosphaeria fusca</name>
    <dbReference type="NCBI Taxonomy" id="682080"/>
    <lineage>
        <taxon>Eukaryota</taxon>
        <taxon>Fungi</taxon>
        <taxon>Dikarya</taxon>
        <taxon>Ascomycota</taxon>
        <taxon>Pezizomycotina</taxon>
        <taxon>Dothideomycetes</taxon>
        <taxon>Pleosporomycetidae</taxon>
        <taxon>Pleosporales</taxon>
        <taxon>Tetraplosphaeriaceae</taxon>
        <taxon>Polyplosphaeria</taxon>
    </lineage>
</organism>
<dbReference type="EMBL" id="ML996284">
    <property type="protein sequence ID" value="KAF2728356.1"/>
    <property type="molecule type" value="Genomic_DNA"/>
</dbReference>
<feature type="compositionally biased region" description="Polar residues" evidence="1">
    <location>
        <begin position="293"/>
        <end position="312"/>
    </location>
</feature>
<keyword evidence="2" id="KW-0812">Transmembrane</keyword>
<feature type="transmembrane region" description="Helical" evidence="2">
    <location>
        <begin position="161"/>
        <end position="181"/>
    </location>
</feature>
<feature type="transmembrane region" description="Helical" evidence="2">
    <location>
        <begin position="201"/>
        <end position="222"/>
    </location>
</feature>
<evidence type="ECO:0000313" key="3">
    <source>
        <dbReference type="EMBL" id="KAF2728356.1"/>
    </source>
</evidence>